<dbReference type="Pfam" id="PF05602">
    <property type="entry name" value="CLPTM1"/>
    <property type="match status" value="1"/>
</dbReference>
<reference evidence="8 9" key="1">
    <citation type="submission" date="2011-08" db="EMBL/GenBank/DDBJ databases">
        <title>The Genome Sequence of Plasmodium vivax Brazil I.</title>
        <authorList>
            <consortium name="The Broad Institute Genome Sequencing Platform"/>
            <consortium name="The Broad Institute Genome Sequencing Center for Infectious Disease"/>
            <person name="Neafsey D."/>
            <person name="Carlton J."/>
            <person name="Barnwell J."/>
            <person name="Collins W."/>
            <person name="Escalante A."/>
            <person name="Mullikin J."/>
            <person name="Saul A."/>
            <person name="Guigo R."/>
            <person name="Camara F."/>
            <person name="Young S.K."/>
            <person name="Zeng Q."/>
            <person name="Gargeya S."/>
            <person name="Fitzgerald M."/>
            <person name="Haas B."/>
            <person name="Abouelleil A."/>
            <person name="Alvarado L."/>
            <person name="Arachchi H.M."/>
            <person name="Berlin A."/>
            <person name="Brown A."/>
            <person name="Chapman S.B."/>
            <person name="Chen Z."/>
            <person name="Dunbar C."/>
            <person name="Freedman E."/>
            <person name="Gearin G."/>
            <person name="Gellesch M."/>
            <person name="Goldberg J."/>
            <person name="Griggs A."/>
            <person name="Gujja S."/>
            <person name="Heiman D."/>
            <person name="Howarth C."/>
            <person name="Larson L."/>
            <person name="Lui A."/>
            <person name="MacDonald P.J.P."/>
            <person name="Montmayeur A."/>
            <person name="Murphy C."/>
            <person name="Neiman D."/>
            <person name="Pearson M."/>
            <person name="Priest M."/>
            <person name="Roberts A."/>
            <person name="Saif S."/>
            <person name="Shea T."/>
            <person name="Shenoy N."/>
            <person name="Sisk P."/>
            <person name="Stolte C."/>
            <person name="Sykes S."/>
            <person name="Wortman J."/>
            <person name="Nusbaum C."/>
            <person name="Birren B."/>
        </authorList>
    </citation>
    <scope>NUCLEOTIDE SEQUENCE [LARGE SCALE GENOMIC DNA]</scope>
    <source>
        <strain evidence="8 9">Brazil I</strain>
    </source>
</reference>
<evidence type="ECO:0000256" key="7">
    <source>
        <dbReference type="SAM" id="Phobius"/>
    </source>
</evidence>
<dbReference type="Proteomes" id="UP000053327">
    <property type="component" value="Unassembled WGS sequence"/>
</dbReference>
<dbReference type="PANTHER" id="PTHR21347:SF0">
    <property type="entry name" value="LIPID SCRAMBLASE CLPTM1L"/>
    <property type="match status" value="1"/>
</dbReference>
<evidence type="ECO:0000313" key="9">
    <source>
        <dbReference type="Proteomes" id="UP000053327"/>
    </source>
</evidence>
<dbReference type="GO" id="GO:0016020">
    <property type="term" value="C:membrane"/>
    <property type="evidence" value="ECO:0007669"/>
    <property type="project" value="UniProtKB-SubCell"/>
</dbReference>
<accession>A0A0J9SV03</accession>
<protein>
    <submittedName>
        <fullName evidence="8">Uncharacterized protein</fullName>
    </submittedName>
</protein>
<dbReference type="AlphaFoldDB" id="A0A0J9SV03"/>
<feature type="region of interest" description="Disordered" evidence="6">
    <location>
        <begin position="163"/>
        <end position="213"/>
    </location>
</feature>
<sequence length="363" mass="40681">MYSKDNHTQMGNVIEIEYSPISLPQFNLYNIIIFNVNYAKEKYKIAAYDLDSLVIHFCGNISLCLIICLLCLILLLIDLVALVFDLTSWNRLNGLYSFSSDALHFKFLFSMFIFLYLKNKSNCKILMVFCVAKMAVCLWKLLDRYDIEFMEVHPYVCITSSTGGGAGSAGSARSGVGGGSGNDNPGNGGGSGSGSGSGSGGGAGTHKRQSRSEVEDLERYIKMKMPNVMICTVVSTCAYNFMYTQYDSVYAFIIHSVAVCSYIFNFLFMCPQIVRNYHTKTVERVPLFFFFFLFLYAIMDDLFALVLRMPLVHKWNALGDDLVFFIFLLQYCVYKKGDSRVAPGEAPAAPPGTKAQRECKKRK</sequence>
<dbReference type="OrthoDB" id="378564at2759"/>
<gene>
    <name evidence="8" type="ORF">PVBG_06401</name>
</gene>
<comment type="subcellular location">
    <subcellularLocation>
        <location evidence="1">Membrane</location>
        <topology evidence="1">Multi-pass membrane protein</topology>
    </subcellularLocation>
</comment>
<dbReference type="InterPro" id="IPR008429">
    <property type="entry name" value="CLPTM1"/>
</dbReference>
<evidence type="ECO:0000256" key="1">
    <source>
        <dbReference type="ARBA" id="ARBA00004141"/>
    </source>
</evidence>
<dbReference type="Gene3D" id="1.20.1280.290">
    <property type="match status" value="1"/>
</dbReference>
<name>A0A0J9SV03_PLAV1</name>
<keyword evidence="4 7" id="KW-1133">Transmembrane helix</keyword>
<evidence type="ECO:0000256" key="3">
    <source>
        <dbReference type="ARBA" id="ARBA00022692"/>
    </source>
</evidence>
<dbReference type="PANTHER" id="PTHR21347">
    <property type="entry name" value="CLEFT LIP AND PALATE ASSOCIATED TRANSMEMBRANE PROTEIN-RELATED"/>
    <property type="match status" value="1"/>
</dbReference>
<feature type="transmembrane region" description="Helical" evidence="7">
    <location>
        <begin position="63"/>
        <end position="84"/>
    </location>
</feature>
<evidence type="ECO:0000256" key="4">
    <source>
        <dbReference type="ARBA" id="ARBA00022989"/>
    </source>
</evidence>
<dbReference type="GO" id="GO:0012505">
    <property type="term" value="C:endomembrane system"/>
    <property type="evidence" value="ECO:0007669"/>
    <property type="project" value="TreeGrafter"/>
</dbReference>
<feature type="transmembrane region" description="Helical" evidence="7">
    <location>
        <begin position="249"/>
        <end position="268"/>
    </location>
</feature>
<feature type="region of interest" description="Disordered" evidence="6">
    <location>
        <begin position="340"/>
        <end position="363"/>
    </location>
</feature>
<proteinExistence type="inferred from homology"/>
<feature type="transmembrane region" description="Helical" evidence="7">
    <location>
        <begin position="96"/>
        <end position="117"/>
    </location>
</feature>
<evidence type="ECO:0000256" key="2">
    <source>
        <dbReference type="ARBA" id="ARBA00009310"/>
    </source>
</evidence>
<keyword evidence="5 7" id="KW-0472">Membrane</keyword>
<comment type="similarity">
    <text evidence="2">Belongs to the CLPTM1 family.</text>
</comment>
<dbReference type="EMBL" id="KQ234817">
    <property type="protein sequence ID" value="KMZ86696.1"/>
    <property type="molecule type" value="Genomic_DNA"/>
</dbReference>
<feature type="compositionally biased region" description="Gly residues" evidence="6">
    <location>
        <begin position="175"/>
        <end position="204"/>
    </location>
</feature>
<organism evidence="8 9">
    <name type="scientific">Plasmodium vivax (strain Brazil I)</name>
    <dbReference type="NCBI Taxonomy" id="1033975"/>
    <lineage>
        <taxon>Eukaryota</taxon>
        <taxon>Sar</taxon>
        <taxon>Alveolata</taxon>
        <taxon>Apicomplexa</taxon>
        <taxon>Aconoidasida</taxon>
        <taxon>Haemosporida</taxon>
        <taxon>Plasmodiidae</taxon>
        <taxon>Plasmodium</taxon>
        <taxon>Plasmodium (Plasmodium)</taxon>
    </lineage>
</organism>
<feature type="transmembrane region" description="Helical" evidence="7">
    <location>
        <begin position="288"/>
        <end position="309"/>
    </location>
</feature>
<evidence type="ECO:0000313" key="8">
    <source>
        <dbReference type="EMBL" id="KMZ86696.1"/>
    </source>
</evidence>
<keyword evidence="3 7" id="KW-0812">Transmembrane</keyword>
<evidence type="ECO:0000256" key="5">
    <source>
        <dbReference type="ARBA" id="ARBA00023136"/>
    </source>
</evidence>
<evidence type="ECO:0000256" key="6">
    <source>
        <dbReference type="SAM" id="MobiDB-lite"/>
    </source>
</evidence>